<evidence type="ECO:0000256" key="1">
    <source>
        <dbReference type="ARBA" id="ARBA00004613"/>
    </source>
</evidence>
<evidence type="ECO:0000313" key="8">
    <source>
        <dbReference type="Xenbase" id="XB-GENE-29098271"/>
    </source>
</evidence>
<keyword evidence="6" id="KW-1185">Reference proteome</keyword>
<reference evidence="7" key="3">
    <citation type="submission" date="2025-04" db="UniProtKB">
        <authorList>
            <consortium name="RefSeq"/>
        </authorList>
    </citation>
    <scope>IDENTIFICATION</scope>
    <source>
        <strain evidence="7">Nigerian</strain>
        <tissue evidence="7">Liver and blood</tissue>
    </source>
</reference>
<dbReference type="PANTHER" id="PTHR20914:SF39">
    <property type="entry name" value="PHOSPHOLIPASE A2 INHIBITOR AND LY6_PLAUR DOMAIN-CONTAINING PROTEIN-LIKE"/>
    <property type="match status" value="1"/>
</dbReference>
<dbReference type="Ensembl" id="ENSXETT00000107295">
    <property type="protein sequence ID" value="ENSXETP00000112413"/>
    <property type="gene ID" value="ENSXETG00000041934"/>
</dbReference>
<feature type="domain" description="UPAR/Ly6" evidence="4">
    <location>
        <begin position="114"/>
        <end position="189"/>
    </location>
</feature>
<dbReference type="InterPro" id="IPR016054">
    <property type="entry name" value="LY6_UPA_recep-like"/>
</dbReference>
<dbReference type="Pfam" id="PF00021">
    <property type="entry name" value="UPAR_LY6"/>
    <property type="match status" value="2"/>
</dbReference>
<dbReference type="Proteomes" id="UP000008143">
    <property type="component" value="Chromosome 7"/>
</dbReference>
<feature type="domain" description="UPAR/Ly6" evidence="4">
    <location>
        <begin position="18"/>
        <end position="99"/>
    </location>
</feature>
<dbReference type="SUPFAM" id="SSF57302">
    <property type="entry name" value="Snake toxin-like"/>
    <property type="match status" value="2"/>
</dbReference>
<dbReference type="AlphaFoldDB" id="A0A803JWK2"/>
<feature type="signal peptide" evidence="3">
    <location>
        <begin position="1"/>
        <end position="18"/>
    </location>
</feature>
<keyword evidence="3" id="KW-0732">Signal</keyword>
<dbReference type="OrthoDB" id="9907178at2759"/>
<dbReference type="GO" id="GO:0005576">
    <property type="term" value="C:extracellular region"/>
    <property type="evidence" value="ECO:0007669"/>
    <property type="project" value="UniProtKB-SubCell"/>
</dbReference>
<dbReference type="KEGG" id="xtr:116412212"/>
<dbReference type="CDD" id="cd23572">
    <property type="entry name" value="TFP_LU_ECD_PINLYP_rpt2"/>
    <property type="match status" value="1"/>
</dbReference>
<evidence type="ECO:0000313" key="7">
    <source>
        <dbReference type="RefSeq" id="XP_031761784.1"/>
    </source>
</evidence>
<dbReference type="Xenbase" id="XB-GENE-29098271">
    <property type="gene designation" value="LOC116412212"/>
</dbReference>
<comment type="subcellular location">
    <subcellularLocation>
        <location evidence="1">Secreted</location>
    </subcellularLocation>
</comment>
<sequence>MIFTVGLLLLVLVPTASSLSCITCSEKNATTCQGPSMPCNNTGAQCGSLLVSMTTDGQTLWQVGRGCFQQEQCNQPMVLRIYNSTGKQVVSCCSEDNCTPPDQTLPVDNNQPNGITCPTCFSVQPNDCSTGDTINCAGDETQCFSQTFTVSAGPPTGVTAVSLQGCANGNLCTYGNYTLSSASYNVTNSIFCSNITSNSTANGNAGNSTSYFTTPNGNTGNTMSYSATTNGNDINAAGPFDANNTMGYTSNTPVTVSSDIKDENPADGCSGLQGHVLLPAAALLLLMNLLS</sequence>
<keyword evidence="2" id="KW-0964">Secreted</keyword>
<keyword evidence="7" id="KW-0593">Phospholipase A2 inhibitor</keyword>
<evidence type="ECO:0000256" key="2">
    <source>
        <dbReference type="ARBA" id="ARBA00022525"/>
    </source>
</evidence>
<gene>
    <name evidence="5 7 8" type="primary">LOC116412212</name>
</gene>
<dbReference type="GeneTree" id="ENSGT00940000163304"/>
<reference evidence="5" key="2">
    <citation type="submission" date="2021-03" db="UniProtKB">
        <authorList>
            <consortium name="Ensembl"/>
        </authorList>
    </citation>
    <scope>IDENTIFICATION</scope>
</reference>
<dbReference type="Gene3D" id="2.10.60.10">
    <property type="entry name" value="CD59"/>
    <property type="match status" value="2"/>
</dbReference>
<organism evidence="5">
    <name type="scientific">Xenopus tropicalis</name>
    <name type="common">Western clawed frog</name>
    <name type="synonym">Silurana tropicalis</name>
    <dbReference type="NCBI Taxonomy" id="8364"/>
    <lineage>
        <taxon>Eukaryota</taxon>
        <taxon>Metazoa</taxon>
        <taxon>Chordata</taxon>
        <taxon>Craniata</taxon>
        <taxon>Vertebrata</taxon>
        <taxon>Euteleostomi</taxon>
        <taxon>Amphibia</taxon>
        <taxon>Batrachia</taxon>
        <taxon>Anura</taxon>
        <taxon>Pipoidea</taxon>
        <taxon>Pipidae</taxon>
        <taxon>Xenopodinae</taxon>
        <taxon>Xenopus</taxon>
        <taxon>Silurana</taxon>
    </lineage>
</organism>
<dbReference type="GeneID" id="116412212"/>
<evidence type="ECO:0000313" key="5">
    <source>
        <dbReference type="Ensembl" id="ENSXETP00000112413"/>
    </source>
</evidence>
<dbReference type="InterPro" id="IPR050918">
    <property type="entry name" value="CNF-like_PLA2_Inhibitor"/>
</dbReference>
<dbReference type="AGR" id="Xenbase:XB-GENE-29098271"/>
<proteinExistence type="predicted"/>
<evidence type="ECO:0000259" key="4">
    <source>
        <dbReference type="Pfam" id="PF00021"/>
    </source>
</evidence>
<reference evidence="5" key="1">
    <citation type="journal article" date="2010" name="Science">
        <title>The genome of the Western clawed frog Xenopus tropicalis.</title>
        <authorList>
            <person name="Hellsten U."/>
            <person name="Harland R.M."/>
            <person name="Gilchrist M.J."/>
            <person name="Hendrix D."/>
            <person name="Jurka J."/>
            <person name="Kapitonov V."/>
            <person name="Ovcharenko I."/>
            <person name="Putnam N.H."/>
            <person name="Shu S."/>
            <person name="Taher L."/>
            <person name="Blitz I.L."/>
            <person name="Blumberg B."/>
            <person name="Dichmann D.S."/>
            <person name="Dubchak I."/>
            <person name="Amaya E."/>
            <person name="Detter J.C."/>
            <person name="Fletcher R."/>
            <person name="Gerhard D.S."/>
            <person name="Goodstein D."/>
            <person name="Graves T."/>
            <person name="Grigoriev I.V."/>
            <person name="Grimwood J."/>
            <person name="Kawashima T."/>
            <person name="Lindquist E."/>
            <person name="Lucas S.M."/>
            <person name="Mead P.E."/>
            <person name="Mitros T."/>
            <person name="Ogino H."/>
            <person name="Ohta Y."/>
            <person name="Poliakov A.V."/>
            <person name="Pollet N."/>
            <person name="Robert J."/>
            <person name="Salamov A."/>
            <person name="Sater A.K."/>
            <person name="Schmutz J."/>
            <person name="Terry A."/>
            <person name="Vize P.D."/>
            <person name="Warren W.C."/>
            <person name="Wells D."/>
            <person name="Wills A."/>
            <person name="Wilson R.K."/>
            <person name="Zimmerman L.B."/>
            <person name="Zorn A.M."/>
            <person name="Grainger R."/>
            <person name="Grammer T."/>
            <person name="Khokha M.K."/>
            <person name="Richardson P.M."/>
            <person name="Rokhsar D.S."/>
        </authorList>
    </citation>
    <scope>NUCLEOTIDE SEQUENCE [LARGE SCALE GENOMIC DNA]</scope>
    <source>
        <strain evidence="5">Nigerian</strain>
    </source>
</reference>
<dbReference type="GO" id="GO:0019834">
    <property type="term" value="F:phospholipase A2 inhibitor activity"/>
    <property type="evidence" value="ECO:0007669"/>
    <property type="project" value="UniProtKB-KW"/>
</dbReference>
<dbReference type="PANTHER" id="PTHR20914">
    <property type="entry name" value="LY6/PLAUR DOMAIN-CONTAINING PROTEIN 8"/>
    <property type="match status" value="1"/>
</dbReference>
<dbReference type="OMA" id="VECKANE"/>
<evidence type="ECO:0000313" key="6">
    <source>
        <dbReference type="Proteomes" id="UP000008143"/>
    </source>
</evidence>
<accession>A0A803JWK2</accession>
<name>A0A803JWK2_XENTR</name>
<dbReference type="RefSeq" id="XP_031761784.1">
    <property type="nucleotide sequence ID" value="XM_031905924.1"/>
</dbReference>
<protein>
    <submittedName>
        <fullName evidence="5 7">Phospholipase A2 inhibitor and Ly6/PLAUR domain-containing protein-like</fullName>
    </submittedName>
</protein>
<dbReference type="InterPro" id="IPR045860">
    <property type="entry name" value="Snake_toxin-like_sf"/>
</dbReference>
<evidence type="ECO:0000256" key="3">
    <source>
        <dbReference type="SAM" id="SignalP"/>
    </source>
</evidence>
<feature type="chain" id="PRO_5044662995" evidence="3">
    <location>
        <begin position="19"/>
        <end position="291"/>
    </location>
</feature>